<keyword evidence="8" id="KW-1185">Reference proteome</keyword>
<dbReference type="NCBIfam" id="NF001159">
    <property type="entry name" value="PRK00150.1-3"/>
    <property type="match status" value="1"/>
</dbReference>
<comment type="cofactor">
    <cofactor evidence="6">
        <name>Fe(2+)</name>
        <dbReference type="ChEBI" id="CHEBI:29033"/>
    </cofactor>
    <text evidence="6">Binds 1 Fe(2+) ion.</text>
</comment>
<keyword evidence="3 6" id="KW-0378">Hydrolase</keyword>
<sequence length="176" mass="20138">MAVLRQIAQLGHPALRTPAEAVAFPLSDEVRTLVDDMLATMREADGVGIAAPQVYRSLRIFIVAPRPNPRYPDAIEETPIVAINPEIVERSDEREKGWEGCLSIPGIRAEVPRNRWIVVRYQDLQGDHIVRKLEDFVARIFQHEDDHLHGLVFLDRLDSPRDVITEREHRRRLAEG</sequence>
<dbReference type="CDD" id="cd00487">
    <property type="entry name" value="Pep_deformylase"/>
    <property type="match status" value="1"/>
</dbReference>
<dbReference type="HAMAP" id="MF_00163">
    <property type="entry name" value="Pep_deformylase"/>
    <property type="match status" value="1"/>
</dbReference>
<comment type="similarity">
    <text evidence="1 6">Belongs to the polypeptide deformylase family.</text>
</comment>
<dbReference type="EMBL" id="JARRAG010000002">
    <property type="protein sequence ID" value="MDG3008065.1"/>
    <property type="molecule type" value="Genomic_DNA"/>
</dbReference>
<dbReference type="SUPFAM" id="SSF56420">
    <property type="entry name" value="Peptide deformylase"/>
    <property type="match status" value="1"/>
</dbReference>
<dbReference type="RefSeq" id="WP_277864333.1">
    <property type="nucleotide sequence ID" value="NZ_JARRAG010000002.1"/>
</dbReference>
<evidence type="ECO:0000256" key="3">
    <source>
        <dbReference type="ARBA" id="ARBA00022801"/>
    </source>
</evidence>
<comment type="caution">
    <text evidence="7">The sequence shown here is derived from an EMBL/GenBank/DDBJ whole genome shotgun (WGS) entry which is preliminary data.</text>
</comment>
<dbReference type="PRINTS" id="PR01576">
    <property type="entry name" value="PDEFORMYLASE"/>
</dbReference>
<keyword evidence="5 6" id="KW-0408">Iron</keyword>
<dbReference type="NCBIfam" id="TIGR00079">
    <property type="entry name" value="pept_deformyl"/>
    <property type="match status" value="1"/>
</dbReference>
<dbReference type="Gene3D" id="3.90.45.10">
    <property type="entry name" value="Peptide deformylase"/>
    <property type="match status" value="1"/>
</dbReference>
<dbReference type="GO" id="GO:0042586">
    <property type="term" value="F:peptide deformylase activity"/>
    <property type="evidence" value="ECO:0007669"/>
    <property type="project" value="UniProtKB-EC"/>
</dbReference>
<dbReference type="PANTHER" id="PTHR10458">
    <property type="entry name" value="PEPTIDE DEFORMYLASE"/>
    <property type="match status" value="1"/>
</dbReference>
<feature type="binding site" evidence="6">
    <location>
        <position position="143"/>
    </location>
    <ligand>
        <name>Fe cation</name>
        <dbReference type="ChEBI" id="CHEBI:24875"/>
    </ligand>
</feature>
<comment type="function">
    <text evidence="6">Removes the formyl group from the N-terminal Met of newly synthesized proteins. Requires at least a dipeptide for an efficient rate of reaction. N-terminal L-methionine is a prerequisite for activity but the enzyme has broad specificity at other positions.</text>
</comment>
<gene>
    <name evidence="6 7" type="primary">def</name>
    <name evidence="7" type="ORF">PZE19_30235</name>
</gene>
<dbReference type="PANTHER" id="PTHR10458:SF21">
    <property type="entry name" value="PEPTIDE DEFORMYLASE"/>
    <property type="match status" value="1"/>
</dbReference>
<evidence type="ECO:0000313" key="7">
    <source>
        <dbReference type="EMBL" id="MDG3008065.1"/>
    </source>
</evidence>
<feature type="active site" evidence="6">
    <location>
        <position position="144"/>
    </location>
</feature>
<dbReference type="PIRSF" id="PIRSF004749">
    <property type="entry name" value="Pep_def"/>
    <property type="match status" value="1"/>
</dbReference>
<dbReference type="InterPro" id="IPR023635">
    <property type="entry name" value="Peptide_deformylase"/>
</dbReference>
<feature type="binding site" evidence="6">
    <location>
        <position position="147"/>
    </location>
    <ligand>
        <name>Fe cation</name>
        <dbReference type="ChEBI" id="CHEBI:24875"/>
    </ligand>
</feature>
<reference evidence="7 8" key="1">
    <citation type="submission" date="2023-03" db="EMBL/GenBank/DDBJ databases">
        <title>Paludisphaera mucosa sp. nov. a novel planctomycete from northern fen.</title>
        <authorList>
            <person name="Ivanova A."/>
        </authorList>
    </citation>
    <scope>NUCLEOTIDE SEQUENCE [LARGE SCALE GENOMIC DNA]</scope>
    <source>
        <strain evidence="7 8">Pla2</strain>
    </source>
</reference>
<evidence type="ECO:0000313" key="8">
    <source>
        <dbReference type="Proteomes" id="UP001216907"/>
    </source>
</evidence>
<comment type="catalytic activity">
    <reaction evidence="6">
        <text>N-terminal N-formyl-L-methionyl-[peptide] + H2O = N-terminal L-methionyl-[peptide] + formate</text>
        <dbReference type="Rhea" id="RHEA:24420"/>
        <dbReference type="Rhea" id="RHEA-COMP:10639"/>
        <dbReference type="Rhea" id="RHEA-COMP:10640"/>
        <dbReference type="ChEBI" id="CHEBI:15377"/>
        <dbReference type="ChEBI" id="CHEBI:15740"/>
        <dbReference type="ChEBI" id="CHEBI:49298"/>
        <dbReference type="ChEBI" id="CHEBI:64731"/>
        <dbReference type="EC" id="3.5.1.88"/>
    </reaction>
</comment>
<keyword evidence="4 6" id="KW-0648">Protein biosynthesis</keyword>
<dbReference type="Pfam" id="PF01327">
    <property type="entry name" value="Pep_deformylase"/>
    <property type="match status" value="1"/>
</dbReference>
<protein>
    <recommendedName>
        <fullName evidence="6">Peptide deformylase</fullName>
        <shortName evidence="6">PDF</shortName>
        <ecNumber evidence="6">3.5.1.88</ecNumber>
    </recommendedName>
    <alternativeName>
        <fullName evidence="6">Polypeptide deformylase</fullName>
    </alternativeName>
</protein>
<dbReference type="InterPro" id="IPR036821">
    <property type="entry name" value="Peptide_deformylase_sf"/>
</dbReference>
<name>A0ABT6FKZ5_9BACT</name>
<feature type="binding site" evidence="6">
    <location>
        <position position="101"/>
    </location>
    <ligand>
        <name>Fe cation</name>
        <dbReference type="ChEBI" id="CHEBI:24875"/>
    </ligand>
</feature>
<dbReference type="EC" id="3.5.1.88" evidence="6"/>
<organism evidence="7 8">
    <name type="scientific">Paludisphaera mucosa</name>
    <dbReference type="NCBI Taxonomy" id="3030827"/>
    <lineage>
        <taxon>Bacteria</taxon>
        <taxon>Pseudomonadati</taxon>
        <taxon>Planctomycetota</taxon>
        <taxon>Planctomycetia</taxon>
        <taxon>Isosphaerales</taxon>
        <taxon>Isosphaeraceae</taxon>
        <taxon>Paludisphaera</taxon>
    </lineage>
</organism>
<accession>A0ABT6FKZ5</accession>
<keyword evidence="2 6" id="KW-0479">Metal-binding</keyword>
<dbReference type="Proteomes" id="UP001216907">
    <property type="component" value="Unassembled WGS sequence"/>
</dbReference>
<evidence type="ECO:0000256" key="1">
    <source>
        <dbReference type="ARBA" id="ARBA00010759"/>
    </source>
</evidence>
<evidence type="ECO:0000256" key="2">
    <source>
        <dbReference type="ARBA" id="ARBA00022723"/>
    </source>
</evidence>
<evidence type="ECO:0000256" key="6">
    <source>
        <dbReference type="HAMAP-Rule" id="MF_00163"/>
    </source>
</evidence>
<evidence type="ECO:0000256" key="5">
    <source>
        <dbReference type="ARBA" id="ARBA00023004"/>
    </source>
</evidence>
<proteinExistence type="inferred from homology"/>
<evidence type="ECO:0000256" key="4">
    <source>
        <dbReference type="ARBA" id="ARBA00022917"/>
    </source>
</evidence>